<dbReference type="EMBL" id="JAKWBI020000286">
    <property type="protein sequence ID" value="KAJ2897241.1"/>
    <property type="molecule type" value="Genomic_DNA"/>
</dbReference>
<dbReference type="AlphaFoldDB" id="A0AAD5RKT5"/>
<dbReference type="Pfam" id="PF04082">
    <property type="entry name" value="Fungal_trans"/>
    <property type="match status" value="1"/>
</dbReference>
<feature type="compositionally biased region" description="Basic and acidic residues" evidence="6">
    <location>
        <begin position="1"/>
        <end position="11"/>
    </location>
</feature>
<dbReference type="SUPFAM" id="SSF57701">
    <property type="entry name" value="Zn2/Cys6 DNA-binding domain"/>
    <property type="match status" value="1"/>
</dbReference>
<sequence>METDNGHETGRARNSLNDVEPQPATKRRRIALACTACRIRKSKCNGVRPRCQSCDNLGFDCVYEFSAKAANIIIHKDAFVALEERVRALEHMVGTHKKLPSADDNGSQQHEGMASDSRSASGFEPSLATDTVVVNIENDQEPTTDGMAVSVMDEQDTAFFGSSSNIAFMREVFRAMARDESAQLGANASTQSGEKIGMHDALMISLSRPPSPPRSVEECHRAVPNALPPGNQTRNLIRAYFSNAGLLFPYIHEPTFLETYERMQDRNIRSPVRRTWLGLLNMMLALSACTGGWPAEDATANLAVQSDVFYRRARQLCKTQMMRGTSLEMVQYLLLTCQYLQGTQKSVQTWMTHGLAVKAAFSIGLHLRSTSTRFSPIEQETRVRTWHGLIILDRNMSMTFGRPSAIPEEYVKIDLPRPIGGGHDRASIGFYNATIGLYKIHYKIIILLYRNNMDCEKSMSEMEMLAQIFQLELQLNEWETSLPPALRLRSPSALPEGDIQDPIPERFRLVLTLRALNTRVLLHRPILTKVLAGFYAAGQVQPQRPFSQMLANYSQACIESAKSIVAIIHAVLTEPRLGKNFLGAWWYTLYYTFNASLVIFAELLLPRGHNAGAETAGQQPNLVEGRRFLQCAVNALLCLDTENPILHKCIENLRQFLKAVDKRSEHFSSSFLFFAHFLRRPTFPPLTQGLRTASETLSPLSSSLVASPPVVTAATPTLQLSHGAHGADSSIDHVLPNFLGGGPTLGRKHQLEDDFEFGQVLADEFQRWF</sequence>
<reference evidence="8" key="1">
    <citation type="submission" date="2022-07" db="EMBL/GenBank/DDBJ databases">
        <title>Draft genome sequence of Zalerion maritima ATCC 34329, a (micro)plastics degrading marine fungus.</title>
        <authorList>
            <person name="Paco A."/>
            <person name="Goncalves M.F.M."/>
            <person name="Rocha-Santos T.A.P."/>
            <person name="Alves A."/>
        </authorList>
    </citation>
    <scope>NUCLEOTIDE SEQUENCE</scope>
    <source>
        <strain evidence="8">ATCC 34329</strain>
    </source>
</reference>
<feature type="domain" description="Zn(2)-C6 fungal-type" evidence="7">
    <location>
        <begin position="33"/>
        <end position="63"/>
    </location>
</feature>
<evidence type="ECO:0000256" key="2">
    <source>
        <dbReference type="ARBA" id="ARBA00023015"/>
    </source>
</evidence>
<dbReference type="CDD" id="cd12148">
    <property type="entry name" value="fungal_TF_MHR"/>
    <property type="match status" value="1"/>
</dbReference>
<evidence type="ECO:0000313" key="9">
    <source>
        <dbReference type="Proteomes" id="UP001201980"/>
    </source>
</evidence>
<dbReference type="Pfam" id="PF00172">
    <property type="entry name" value="Zn_clus"/>
    <property type="match status" value="1"/>
</dbReference>
<dbReference type="GO" id="GO:0008270">
    <property type="term" value="F:zinc ion binding"/>
    <property type="evidence" value="ECO:0007669"/>
    <property type="project" value="InterPro"/>
</dbReference>
<dbReference type="Gene3D" id="4.10.240.10">
    <property type="entry name" value="Zn(2)-C6 fungal-type DNA-binding domain"/>
    <property type="match status" value="1"/>
</dbReference>
<comment type="caution">
    <text evidence="8">The sequence shown here is derived from an EMBL/GenBank/DDBJ whole genome shotgun (WGS) entry which is preliminary data.</text>
</comment>
<dbReference type="GO" id="GO:0005634">
    <property type="term" value="C:nucleus"/>
    <property type="evidence" value="ECO:0007669"/>
    <property type="project" value="TreeGrafter"/>
</dbReference>
<dbReference type="CDD" id="cd00067">
    <property type="entry name" value="GAL4"/>
    <property type="match status" value="1"/>
</dbReference>
<dbReference type="GO" id="GO:0000435">
    <property type="term" value="P:positive regulation of transcription from RNA polymerase II promoter by galactose"/>
    <property type="evidence" value="ECO:0007669"/>
    <property type="project" value="TreeGrafter"/>
</dbReference>
<dbReference type="InterPro" id="IPR051127">
    <property type="entry name" value="Fungal_SecMet_Regulators"/>
</dbReference>
<name>A0AAD5RKT5_9PEZI</name>
<feature type="compositionally biased region" description="Polar residues" evidence="6">
    <location>
        <begin position="104"/>
        <end position="120"/>
    </location>
</feature>
<evidence type="ECO:0000256" key="5">
    <source>
        <dbReference type="ARBA" id="ARBA00023242"/>
    </source>
</evidence>
<dbReference type="GO" id="GO:0006351">
    <property type="term" value="P:DNA-templated transcription"/>
    <property type="evidence" value="ECO:0007669"/>
    <property type="project" value="InterPro"/>
</dbReference>
<accession>A0AAD5RKT5</accession>
<evidence type="ECO:0000313" key="8">
    <source>
        <dbReference type="EMBL" id="KAJ2897241.1"/>
    </source>
</evidence>
<keyword evidence="3" id="KW-0238">DNA-binding</keyword>
<evidence type="ECO:0000256" key="6">
    <source>
        <dbReference type="SAM" id="MobiDB-lite"/>
    </source>
</evidence>
<dbReference type="PROSITE" id="PS50048">
    <property type="entry name" value="ZN2_CY6_FUNGAL_2"/>
    <property type="match status" value="1"/>
</dbReference>
<dbReference type="GO" id="GO:0000978">
    <property type="term" value="F:RNA polymerase II cis-regulatory region sequence-specific DNA binding"/>
    <property type="evidence" value="ECO:0007669"/>
    <property type="project" value="TreeGrafter"/>
</dbReference>
<dbReference type="InterPro" id="IPR007219">
    <property type="entry name" value="XnlR_reg_dom"/>
</dbReference>
<dbReference type="SMART" id="SM00066">
    <property type="entry name" value="GAL4"/>
    <property type="match status" value="1"/>
</dbReference>
<dbReference type="Proteomes" id="UP001201980">
    <property type="component" value="Unassembled WGS sequence"/>
</dbReference>
<dbReference type="InterPro" id="IPR036864">
    <property type="entry name" value="Zn2-C6_fun-type_DNA-bd_sf"/>
</dbReference>
<dbReference type="PANTHER" id="PTHR47424:SF3">
    <property type="entry name" value="REGULATORY PROTEIN GAL4"/>
    <property type="match status" value="1"/>
</dbReference>
<feature type="region of interest" description="Disordered" evidence="6">
    <location>
        <begin position="96"/>
        <end position="123"/>
    </location>
</feature>
<dbReference type="PANTHER" id="PTHR47424">
    <property type="entry name" value="REGULATORY PROTEIN GAL4"/>
    <property type="match status" value="1"/>
</dbReference>
<keyword evidence="1" id="KW-0479">Metal-binding</keyword>
<evidence type="ECO:0000259" key="7">
    <source>
        <dbReference type="PROSITE" id="PS50048"/>
    </source>
</evidence>
<proteinExistence type="predicted"/>
<evidence type="ECO:0000256" key="3">
    <source>
        <dbReference type="ARBA" id="ARBA00023125"/>
    </source>
</evidence>
<keyword evidence="4" id="KW-0804">Transcription</keyword>
<keyword evidence="2" id="KW-0805">Transcription regulation</keyword>
<gene>
    <name evidence="8" type="ORF">MKZ38_004843</name>
</gene>
<evidence type="ECO:0000256" key="4">
    <source>
        <dbReference type="ARBA" id="ARBA00023163"/>
    </source>
</evidence>
<dbReference type="PROSITE" id="PS00463">
    <property type="entry name" value="ZN2_CY6_FUNGAL_1"/>
    <property type="match status" value="1"/>
</dbReference>
<protein>
    <recommendedName>
        <fullName evidence="7">Zn(2)-C6 fungal-type domain-containing protein</fullName>
    </recommendedName>
</protein>
<dbReference type="SMART" id="SM00906">
    <property type="entry name" value="Fungal_trans"/>
    <property type="match status" value="1"/>
</dbReference>
<organism evidence="8 9">
    <name type="scientific">Zalerion maritima</name>
    <dbReference type="NCBI Taxonomy" id="339359"/>
    <lineage>
        <taxon>Eukaryota</taxon>
        <taxon>Fungi</taxon>
        <taxon>Dikarya</taxon>
        <taxon>Ascomycota</taxon>
        <taxon>Pezizomycotina</taxon>
        <taxon>Sordariomycetes</taxon>
        <taxon>Lulworthiomycetidae</taxon>
        <taxon>Lulworthiales</taxon>
        <taxon>Lulworthiaceae</taxon>
        <taxon>Zalerion</taxon>
    </lineage>
</organism>
<feature type="region of interest" description="Disordered" evidence="6">
    <location>
        <begin position="1"/>
        <end position="24"/>
    </location>
</feature>
<keyword evidence="5" id="KW-0539">Nucleus</keyword>
<dbReference type="GO" id="GO:0000981">
    <property type="term" value="F:DNA-binding transcription factor activity, RNA polymerase II-specific"/>
    <property type="evidence" value="ECO:0007669"/>
    <property type="project" value="InterPro"/>
</dbReference>
<evidence type="ECO:0000256" key="1">
    <source>
        <dbReference type="ARBA" id="ARBA00022723"/>
    </source>
</evidence>
<keyword evidence="9" id="KW-1185">Reference proteome</keyword>
<dbReference type="InterPro" id="IPR001138">
    <property type="entry name" value="Zn2Cys6_DnaBD"/>
</dbReference>